<dbReference type="Proteomes" id="UP000221961">
    <property type="component" value="Chromosome"/>
</dbReference>
<dbReference type="PANTHER" id="PTHR43190:SF3">
    <property type="entry name" value="N-ACETYL-D-GLUCOSAMINE KINASE"/>
    <property type="match status" value="1"/>
</dbReference>
<dbReference type="SUPFAM" id="SSF53067">
    <property type="entry name" value="Actin-like ATPase domain"/>
    <property type="match status" value="1"/>
</dbReference>
<dbReference type="KEGG" id="ntp:CRH09_29245"/>
<dbReference type="Pfam" id="PF01869">
    <property type="entry name" value="BcrAD_BadFG"/>
    <property type="match status" value="1"/>
</dbReference>
<evidence type="ECO:0000313" key="4">
    <source>
        <dbReference type="Proteomes" id="UP000221961"/>
    </source>
</evidence>
<organism evidence="3 4">
    <name type="scientific">Nocardia terpenica</name>
    <dbReference type="NCBI Taxonomy" id="455432"/>
    <lineage>
        <taxon>Bacteria</taxon>
        <taxon>Bacillati</taxon>
        <taxon>Actinomycetota</taxon>
        <taxon>Actinomycetes</taxon>
        <taxon>Mycobacteriales</taxon>
        <taxon>Nocardiaceae</taxon>
        <taxon>Nocardia</taxon>
    </lineage>
</organism>
<reference evidence="3 4" key="1">
    <citation type="submission" date="2017-10" db="EMBL/GenBank/DDBJ databases">
        <title>Comparative genomics between pathogenic Norcardia.</title>
        <authorList>
            <person name="Zeng L."/>
        </authorList>
    </citation>
    <scope>NUCLEOTIDE SEQUENCE [LARGE SCALE GENOMIC DNA]</scope>
    <source>
        <strain evidence="3 4">NC_YFY_NT001</strain>
    </source>
</reference>
<sequence>MRGPGVHHRRVPVGGRDPAAGSAGGVRSGHSFGDTGEGRVVIPAILAIDLGKTGCRGSLRLDGVQKDYAETAGAPGLAAVNGVSAAARAIAEVITQIADLPPDFTISVGSAGAASAPEAAARLARQLAELPGVLSVAVTSDAVTAHVGALGGSPGVVLAAGTGAVATAVDETGRFVRIDGWGPLLGDEGSGGWIGTEGLRAVLRAHDGRAPGTVLEAKVSECYGISPDELPRHLGGQDNPTLLAARFAPIVAEAAAVDETAAAIMAEAAQALARTVFAAVQRCGLRPPVPYTIIGGLTKLGVALTDPLNRAIAPVVHHRRPHGDPVDGAALLGSDTTTVLETQVIRCT</sequence>
<feature type="domain" description="ATPase BadF/BadG/BcrA/BcrD type" evidence="2">
    <location>
        <begin position="48"/>
        <end position="333"/>
    </location>
</feature>
<evidence type="ECO:0000259" key="2">
    <source>
        <dbReference type="Pfam" id="PF01869"/>
    </source>
</evidence>
<accession>A0A291RQT0</accession>
<name>A0A291RQT0_9NOCA</name>
<dbReference type="PANTHER" id="PTHR43190">
    <property type="entry name" value="N-ACETYL-D-GLUCOSAMINE KINASE"/>
    <property type="match status" value="1"/>
</dbReference>
<dbReference type="InterPro" id="IPR052519">
    <property type="entry name" value="Euk-type_GlcNAc_Kinase"/>
</dbReference>
<feature type="compositionally biased region" description="Basic residues" evidence="1">
    <location>
        <begin position="1"/>
        <end position="11"/>
    </location>
</feature>
<dbReference type="InterPro" id="IPR043129">
    <property type="entry name" value="ATPase_NBD"/>
</dbReference>
<dbReference type="AlphaFoldDB" id="A0A291RQT0"/>
<evidence type="ECO:0000256" key="1">
    <source>
        <dbReference type="SAM" id="MobiDB-lite"/>
    </source>
</evidence>
<dbReference type="Gene3D" id="3.30.420.40">
    <property type="match status" value="2"/>
</dbReference>
<gene>
    <name evidence="3" type="ORF">CRH09_29245</name>
</gene>
<feature type="region of interest" description="Disordered" evidence="1">
    <location>
        <begin position="1"/>
        <end position="32"/>
    </location>
</feature>
<dbReference type="EMBL" id="CP023778">
    <property type="protein sequence ID" value="ATL69650.1"/>
    <property type="molecule type" value="Genomic_DNA"/>
</dbReference>
<proteinExistence type="predicted"/>
<evidence type="ECO:0000313" key="3">
    <source>
        <dbReference type="EMBL" id="ATL69650.1"/>
    </source>
</evidence>
<dbReference type="InterPro" id="IPR002731">
    <property type="entry name" value="ATPase_BadF"/>
</dbReference>
<protein>
    <submittedName>
        <fullName evidence="3">ATPase</fullName>
    </submittedName>
</protein>